<dbReference type="EMBL" id="CRVC01000001">
    <property type="protein sequence ID" value="COR28070.1"/>
    <property type="molecule type" value="Genomic_DNA"/>
</dbReference>
<keyword evidence="1" id="KW-0812">Transmembrane</keyword>
<dbReference type="AlphaFoldDB" id="A0A0T9AC15"/>
<gene>
    <name evidence="3" type="ORF">AZK02_03715</name>
    <name evidence="2" type="ORF">ERS021218_00176</name>
</gene>
<name>A0A0T9AC15_STREE</name>
<evidence type="ECO:0000313" key="4">
    <source>
        <dbReference type="Proteomes" id="UP000046095"/>
    </source>
</evidence>
<evidence type="ECO:0000313" key="3">
    <source>
        <dbReference type="EMBL" id="TVW27705.1"/>
    </source>
</evidence>
<evidence type="ECO:0008006" key="6">
    <source>
        <dbReference type="Google" id="ProtNLM"/>
    </source>
</evidence>
<reference evidence="2 4" key="1">
    <citation type="submission" date="2015-03" db="EMBL/GenBank/DDBJ databases">
        <authorList>
            <person name="Murphy D."/>
        </authorList>
    </citation>
    <scope>NUCLEOTIDE SEQUENCE [LARGE SCALE GENOMIC DNA]</scope>
    <source>
        <strain evidence="2 4">SMRU1708</strain>
    </source>
</reference>
<reference evidence="3 5" key="2">
    <citation type="submission" date="2019-07" db="EMBL/GenBank/DDBJ databases">
        <authorList>
            <person name="Mohale T."/>
        </authorList>
    </citation>
    <scope>NUCLEOTIDE SEQUENCE [LARGE SCALE GENOMIC DNA]</scope>
    <source>
        <strain evidence="3 5">NTPn 189</strain>
    </source>
</reference>
<dbReference type="RefSeq" id="WP_016397260.1">
    <property type="nucleotide sequence ID" value="NZ_CHRO01000018.1"/>
</dbReference>
<keyword evidence="1" id="KW-0472">Membrane</keyword>
<dbReference type="Proteomes" id="UP000318940">
    <property type="component" value="Unassembled WGS sequence"/>
</dbReference>
<evidence type="ECO:0000313" key="2">
    <source>
        <dbReference type="EMBL" id="COR28070.1"/>
    </source>
</evidence>
<accession>A0A0T9AC15</accession>
<keyword evidence="1" id="KW-1133">Transmembrane helix</keyword>
<proteinExistence type="predicted"/>
<dbReference type="Proteomes" id="UP000046095">
    <property type="component" value="Unassembled WGS sequence"/>
</dbReference>
<organism evidence="3 5">
    <name type="scientific">Streptococcus pneumoniae</name>
    <dbReference type="NCBI Taxonomy" id="1313"/>
    <lineage>
        <taxon>Bacteria</taxon>
        <taxon>Bacillati</taxon>
        <taxon>Bacillota</taxon>
        <taxon>Bacilli</taxon>
        <taxon>Lactobacillales</taxon>
        <taxon>Streptococcaceae</taxon>
        <taxon>Streptococcus</taxon>
    </lineage>
</organism>
<dbReference type="EMBL" id="VMVH01000037">
    <property type="protein sequence ID" value="TVW27705.1"/>
    <property type="molecule type" value="Genomic_DNA"/>
</dbReference>
<evidence type="ECO:0000256" key="1">
    <source>
        <dbReference type="SAM" id="Phobius"/>
    </source>
</evidence>
<protein>
    <recommendedName>
        <fullName evidence="6">SPH_0224 family bacteriocin-like peptide</fullName>
    </recommendedName>
</protein>
<feature type="transmembrane region" description="Helical" evidence="1">
    <location>
        <begin position="43"/>
        <end position="64"/>
    </location>
</feature>
<evidence type="ECO:0000313" key="5">
    <source>
        <dbReference type="Proteomes" id="UP000318940"/>
    </source>
</evidence>
<sequence>MELVLPNNYVTIDEQEMMYLDGGLSVHNGVLSFGINAAVNATLAYFMGGGGGIALFRAAIKAVVRQTFTRQLRGTLISFVGVQAANRISGTVVGFILQSGGLSVGGMLANWLDSGDKYPRNGWWDIT</sequence>